<keyword evidence="3" id="KW-0663">Pyridoxal phosphate</keyword>
<dbReference type="EMBL" id="CP035037">
    <property type="protein sequence ID" value="QAB17046.1"/>
    <property type="molecule type" value="Genomic_DNA"/>
</dbReference>
<dbReference type="GO" id="GO:0008483">
    <property type="term" value="F:transaminase activity"/>
    <property type="evidence" value="ECO:0007669"/>
    <property type="project" value="UniProtKB-KW"/>
</dbReference>
<dbReference type="InterPro" id="IPR004839">
    <property type="entry name" value="Aminotransferase_I/II_large"/>
</dbReference>
<keyword evidence="4" id="KW-0456">Lyase</keyword>
<dbReference type="Pfam" id="PF00155">
    <property type="entry name" value="Aminotran_1_2"/>
    <property type="match status" value="1"/>
</dbReference>
<dbReference type="Gene3D" id="3.90.1150.10">
    <property type="entry name" value="Aspartate Aminotransferase, domain 1"/>
    <property type="match status" value="1"/>
</dbReference>
<evidence type="ECO:0000256" key="5">
    <source>
        <dbReference type="ARBA" id="ARBA00037974"/>
    </source>
</evidence>
<evidence type="ECO:0000256" key="2">
    <source>
        <dbReference type="ARBA" id="ARBA00012224"/>
    </source>
</evidence>
<evidence type="ECO:0000313" key="8">
    <source>
        <dbReference type="Proteomes" id="UP000285768"/>
    </source>
</evidence>
<evidence type="ECO:0000256" key="4">
    <source>
        <dbReference type="ARBA" id="ARBA00023239"/>
    </source>
</evidence>
<evidence type="ECO:0000256" key="1">
    <source>
        <dbReference type="ARBA" id="ARBA00001933"/>
    </source>
</evidence>
<protein>
    <recommendedName>
        <fullName evidence="2">cysteine-S-conjugate beta-lyase</fullName>
        <ecNumber evidence="2">4.4.1.13</ecNumber>
    </recommendedName>
</protein>
<comment type="cofactor">
    <cofactor evidence="1">
        <name>pyridoxal 5'-phosphate</name>
        <dbReference type="ChEBI" id="CHEBI:597326"/>
    </cofactor>
</comment>
<evidence type="ECO:0000313" key="7">
    <source>
        <dbReference type="EMBL" id="QAB17046.1"/>
    </source>
</evidence>
<keyword evidence="7" id="KW-0808">Transferase</keyword>
<dbReference type="PANTHER" id="PTHR43525:SF1">
    <property type="entry name" value="PROTEIN MALY"/>
    <property type="match status" value="1"/>
</dbReference>
<dbReference type="InterPro" id="IPR051798">
    <property type="entry name" value="Class-II_PLP-Dep_Aminotrans"/>
</dbReference>
<dbReference type="CDD" id="cd00609">
    <property type="entry name" value="AAT_like"/>
    <property type="match status" value="1"/>
</dbReference>
<name>A0ABX5QDA6_9MICO</name>
<dbReference type="RefSeq" id="WP_128386314.1">
    <property type="nucleotide sequence ID" value="NZ_CP035037.1"/>
</dbReference>
<dbReference type="Gene3D" id="3.40.640.10">
    <property type="entry name" value="Type I PLP-dependent aspartate aminotransferase-like (Major domain)"/>
    <property type="match status" value="1"/>
</dbReference>
<dbReference type="Proteomes" id="UP000285768">
    <property type="component" value="Chromosome"/>
</dbReference>
<dbReference type="InterPro" id="IPR015424">
    <property type="entry name" value="PyrdxlP-dep_Trfase"/>
</dbReference>
<gene>
    <name evidence="7" type="ORF">Leucomu_03155</name>
</gene>
<reference evidence="7 8" key="1">
    <citation type="submission" date="2019-01" db="EMBL/GenBank/DDBJ databases">
        <title>Leucobacter muris sp. nov. isolated from the nose of a laboratory mouse.</title>
        <authorList>
            <person name="Benga L."/>
            <person name="Sproeer C."/>
            <person name="Schumann P."/>
            <person name="Verbarg S."/>
            <person name="Bunk B."/>
            <person name="Engelhardt E."/>
            <person name="Benten P.M."/>
            <person name="Sager M."/>
        </authorList>
    </citation>
    <scope>NUCLEOTIDE SEQUENCE [LARGE SCALE GENOMIC DNA]</scope>
    <source>
        <strain evidence="7 8">DSM 101948</strain>
    </source>
</reference>
<keyword evidence="7" id="KW-0032">Aminotransferase</keyword>
<keyword evidence="8" id="KW-1185">Reference proteome</keyword>
<feature type="domain" description="Aminotransferase class I/classII large" evidence="6">
    <location>
        <begin position="89"/>
        <end position="372"/>
    </location>
</feature>
<evidence type="ECO:0000256" key="3">
    <source>
        <dbReference type="ARBA" id="ARBA00022898"/>
    </source>
</evidence>
<comment type="similarity">
    <text evidence="5">Belongs to the class-II pyridoxal-phosphate-dependent aminotransferase family. MalY/PatB cystathionine beta-lyase subfamily.</text>
</comment>
<evidence type="ECO:0000259" key="6">
    <source>
        <dbReference type="Pfam" id="PF00155"/>
    </source>
</evidence>
<dbReference type="InterPro" id="IPR015422">
    <property type="entry name" value="PyrdxlP-dep_Trfase_small"/>
</dbReference>
<accession>A0ABX5QDA6</accession>
<dbReference type="SUPFAM" id="SSF53383">
    <property type="entry name" value="PLP-dependent transferases"/>
    <property type="match status" value="1"/>
</dbReference>
<dbReference type="PANTHER" id="PTHR43525">
    <property type="entry name" value="PROTEIN MALY"/>
    <property type="match status" value="1"/>
</dbReference>
<proteinExistence type="inferred from homology"/>
<organism evidence="7 8">
    <name type="scientific">Leucobacter muris</name>
    <dbReference type="NCBI Taxonomy" id="1935379"/>
    <lineage>
        <taxon>Bacteria</taxon>
        <taxon>Bacillati</taxon>
        <taxon>Actinomycetota</taxon>
        <taxon>Actinomycetes</taxon>
        <taxon>Micrococcales</taxon>
        <taxon>Microbacteriaceae</taxon>
        <taxon>Leucobacter</taxon>
    </lineage>
</organism>
<dbReference type="EC" id="4.4.1.13" evidence="2"/>
<sequence length="398" mass="42748">MPFTADQHEETILGDIGRSLAEMEFEHPPAVTAALRTALELGPVGYLGDEEILRMQGAVGDWLAASYGWRPAAETIRPVPDLVTGFRAILTHFVPEGVPVIVPTPGYMPFLSVPQSINRPAIEVPMIEDGAHWRYDFAGIRAAFAGGARLLVLCNPHNPIGKVAAEEDLREIECIVAEFDGLVFADEIHAPLVLGERPHVVYAARSHRAAAHTITATSASKAFNIPGTKCGQLVFTNPDHLRHWRRVAHWHEHATSVLGVIATEAAYAGGRAWLDEIVEDLRETLREAVAALHASAERTGIRVIAPEATYLLWLDLRDSGLLRDDVSAARAVYDATRIRVTDGADCGSAGAGFVRFNAALPRPRVRAAMERLIGAAEAARAAEADGPGHGAAGLHGVG</sequence>
<dbReference type="InterPro" id="IPR015421">
    <property type="entry name" value="PyrdxlP-dep_Trfase_major"/>
</dbReference>